<dbReference type="GO" id="GO:0000287">
    <property type="term" value="F:magnesium ion binding"/>
    <property type="evidence" value="ECO:0007669"/>
    <property type="project" value="InterPro"/>
</dbReference>
<evidence type="ECO:0000256" key="11">
    <source>
        <dbReference type="PIRSR" id="PIRSR610972-2"/>
    </source>
</evidence>
<dbReference type="EC" id="5.4.2.6" evidence="8"/>
<dbReference type="CDD" id="cd02598">
    <property type="entry name" value="HAD_BPGM"/>
    <property type="match status" value="1"/>
</dbReference>
<dbReference type="AlphaFoldDB" id="A0AA42C486"/>
<dbReference type="InterPro" id="IPR010972">
    <property type="entry name" value="Beta-PGM"/>
</dbReference>
<dbReference type="NCBIfam" id="TIGR01509">
    <property type="entry name" value="HAD-SF-IA-v3"/>
    <property type="match status" value="1"/>
</dbReference>
<dbReference type="InterPro" id="IPR023214">
    <property type="entry name" value="HAD_sf"/>
</dbReference>
<comment type="cofactor">
    <cofactor evidence="12">
        <name>Mg(2+)</name>
        <dbReference type="ChEBI" id="CHEBI:18420"/>
    </cofactor>
    <text evidence="12">Binds 2 magnesium ions per subunit.</text>
</comment>
<dbReference type="Gene3D" id="3.40.50.1000">
    <property type="entry name" value="HAD superfamily/HAD-like"/>
    <property type="match status" value="1"/>
</dbReference>
<evidence type="ECO:0000256" key="4">
    <source>
        <dbReference type="ARBA" id="ARBA00022842"/>
    </source>
</evidence>
<dbReference type="GO" id="GO:0005975">
    <property type="term" value="P:carbohydrate metabolic process"/>
    <property type="evidence" value="ECO:0007669"/>
    <property type="project" value="InterPro"/>
</dbReference>
<dbReference type="PANTHER" id="PTHR46193:SF18">
    <property type="entry name" value="HEXITOL PHOSPHATASE B"/>
    <property type="match status" value="1"/>
</dbReference>
<dbReference type="InterPro" id="IPR036412">
    <property type="entry name" value="HAD-like_sf"/>
</dbReference>
<dbReference type="SUPFAM" id="SSF56784">
    <property type="entry name" value="HAD-like"/>
    <property type="match status" value="1"/>
</dbReference>
<evidence type="ECO:0000256" key="5">
    <source>
        <dbReference type="ARBA" id="ARBA00023235"/>
    </source>
</evidence>
<keyword evidence="2" id="KW-0597">Phosphoprotein</keyword>
<feature type="binding site" evidence="11">
    <location>
        <begin position="45"/>
        <end position="50"/>
    </location>
    <ligand>
        <name>substrate</name>
    </ligand>
</feature>
<evidence type="ECO:0000313" key="15">
    <source>
        <dbReference type="Proteomes" id="UP001163821"/>
    </source>
</evidence>
<dbReference type="GO" id="GO:0008801">
    <property type="term" value="F:beta-phosphoglucomutase activity"/>
    <property type="evidence" value="ECO:0007669"/>
    <property type="project" value="UniProtKB-EC"/>
</dbReference>
<feature type="binding site" evidence="12">
    <location>
        <position position="10"/>
    </location>
    <ligand>
        <name>Mg(2+)</name>
        <dbReference type="ChEBI" id="CHEBI:18420"/>
    </ligand>
</feature>
<dbReference type="Gene3D" id="1.10.150.240">
    <property type="entry name" value="Putative phosphatase, domain 2"/>
    <property type="match status" value="1"/>
</dbReference>
<dbReference type="InterPro" id="IPR023198">
    <property type="entry name" value="PGP-like_dom2"/>
</dbReference>
<feature type="binding site" evidence="11">
    <location>
        <position position="53"/>
    </location>
    <ligand>
        <name>substrate</name>
    </ligand>
</feature>
<feature type="binding site" evidence="11">
    <location>
        <position position="146"/>
    </location>
    <ligand>
        <name>substrate</name>
    </ligand>
</feature>
<comment type="similarity">
    <text evidence="1">Belongs to the HAD-like hydrolase superfamily. CbbY/CbbZ/Gph/YieH family.</text>
</comment>
<feature type="site" description="Important for catalytic activity and assists the phosphoryl transfer reaction to Asp8 by balancing charge and orienting the reacting groups" evidence="13">
    <location>
        <position position="146"/>
    </location>
</feature>
<dbReference type="InterPro" id="IPR010976">
    <property type="entry name" value="B-phosphoglucomutase_hydrolase"/>
</dbReference>
<dbReference type="Proteomes" id="UP001163821">
    <property type="component" value="Unassembled WGS sequence"/>
</dbReference>
<comment type="catalytic activity">
    <reaction evidence="7">
        <text>beta-D-glucose 1-phosphate = beta-D-glucose 6-phosphate</text>
        <dbReference type="Rhea" id="RHEA:20113"/>
        <dbReference type="ChEBI" id="CHEBI:57684"/>
        <dbReference type="ChEBI" id="CHEBI:58247"/>
        <dbReference type="EC" id="5.4.2.6"/>
    </reaction>
</comment>
<evidence type="ECO:0000256" key="13">
    <source>
        <dbReference type="PIRSR" id="PIRSR610972-4"/>
    </source>
</evidence>
<keyword evidence="15" id="KW-1185">Reference proteome</keyword>
<feature type="binding site" evidence="12">
    <location>
        <position position="171"/>
    </location>
    <ligand>
        <name>Mg(2+)</name>
        <dbReference type="ChEBI" id="CHEBI:18420"/>
    </ligand>
</feature>
<comment type="caution">
    <text evidence="14">The sequence shown here is derived from an EMBL/GenBank/DDBJ whole genome shotgun (WGS) entry which is preliminary data.</text>
</comment>
<name>A0AA42C486_9BACT</name>
<keyword evidence="5 14" id="KW-0413">Isomerase</keyword>
<feature type="active site" description="Proton donor/acceptor" evidence="10">
    <location>
        <position position="12"/>
    </location>
</feature>
<dbReference type="InterPro" id="IPR006439">
    <property type="entry name" value="HAD-SF_hydro_IA"/>
</dbReference>
<keyword evidence="4 12" id="KW-0460">Magnesium</keyword>
<sequence length="226" mass="25082">MRTLKACLFDLDGVIVDTARYHFLAWKQLAEQLGIDFTEEHNELLKGVSRMRSLDIILEIGGKTLSEEEKTALANKKNEVYLEYILKMDESEILPGVKSFITELKNNHIRVALGSASKNARLILKRLNIENLFDAVIDGNKVSEAKPDPEVFLNGAAELQVEPEACVVFEDAVAGIEAAQNAGMFCVGIGDITILKKANLVIPGFADFNLEKLQACMQEDSYLHVK</sequence>
<gene>
    <name evidence="14" type="primary">pgmB</name>
    <name evidence="14" type="ORF">N2K84_02180</name>
</gene>
<evidence type="ECO:0000256" key="8">
    <source>
        <dbReference type="ARBA" id="ARBA00044968"/>
    </source>
</evidence>
<evidence type="ECO:0000256" key="3">
    <source>
        <dbReference type="ARBA" id="ARBA00022723"/>
    </source>
</evidence>
<evidence type="ECO:0000256" key="12">
    <source>
        <dbReference type="PIRSR" id="PIRSR610972-3"/>
    </source>
</evidence>
<feature type="binding site" evidence="11">
    <location>
        <begin position="115"/>
        <end position="119"/>
    </location>
    <ligand>
        <name>substrate</name>
    </ligand>
</feature>
<dbReference type="RefSeq" id="WP_282590128.1">
    <property type="nucleotide sequence ID" value="NZ_JAPAAF010000002.1"/>
</dbReference>
<dbReference type="InterPro" id="IPR051600">
    <property type="entry name" value="Beta-PGM-like"/>
</dbReference>
<feature type="site" description="Important for catalytic activity and assists the phosphoryl transfer reaction to Asp8 by balancing charge and orienting the reacting groups" evidence="13">
    <location>
        <position position="115"/>
    </location>
</feature>
<reference evidence="14" key="1">
    <citation type="submission" date="2022-10" db="EMBL/GenBank/DDBJ databases">
        <title>Gaoshiqiia sediminis gen. nov., sp. nov., isolated from coastal sediment.</title>
        <authorList>
            <person name="Yu W.X."/>
            <person name="Mu D.S."/>
            <person name="Du J.Z."/>
            <person name="Liang Y.Q."/>
        </authorList>
    </citation>
    <scope>NUCLEOTIDE SEQUENCE</scope>
    <source>
        <strain evidence="14">A06</strain>
    </source>
</reference>
<evidence type="ECO:0000313" key="14">
    <source>
        <dbReference type="EMBL" id="MCW0481518.1"/>
    </source>
</evidence>
<dbReference type="SFLD" id="SFLDF00046">
    <property type="entry name" value="beta-phosphoglucomutase"/>
    <property type="match status" value="1"/>
</dbReference>
<dbReference type="SFLD" id="SFLDS00003">
    <property type="entry name" value="Haloacid_Dehalogenase"/>
    <property type="match status" value="1"/>
</dbReference>
<evidence type="ECO:0000256" key="2">
    <source>
        <dbReference type="ARBA" id="ARBA00022553"/>
    </source>
</evidence>
<feature type="binding site" evidence="12">
    <location>
        <position position="12"/>
    </location>
    <ligand>
        <name>Mg(2+)</name>
        <dbReference type="ChEBI" id="CHEBI:18420"/>
    </ligand>
</feature>
<evidence type="ECO:0000256" key="7">
    <source>
        <dbReference type="ARBA" id="ARBA00044926"/>
    </source>
</evidence>
<accession>A0AA42C486</accession>
<dbReference type="SFLD" id="SFLDG01135">
    <property type="entry name" value="C1.5.6:_HAD__Beta-PGM__Phospha"/>
    <property type="match status" value="1"/>
</dbReference>
<evidence type="ECO:0000256" key="10">
    <source>
        <dbReference type="PIRSR" id="PIRSR610972-1"/>
    </source>
</evidence>
<protein>
    <recommendedName>
        <fullName evidence="9">Beta-phosphoglucomutase</fullName>
        <ecNumber evidence="8">5.4.2.6</ecNumber>
    </recommendedName>
</protein>
<evidence type="ECO:0000256" key="1">
    <source>
        <dbReference type="ARBA" id="ARBA00006171"/>
    </source>
</evidence>
<keyword evidence="3 12" id="KW-0479">Metal-binding</keyword>
<feature type="active site" description="Proton donor/acceptor" evidence="10">
    <location>
        <position position="10"/>
    </location>
</feature>
<evidence type="ECO:0000256" key="9">
    <source>
        <dbReference type="ARBA" id="ARBA00044991"/>
    </source>
</evidence>
<proteinExistence type="inferred from homology"/>
<keyword evidence="6" id="KW-0119">Carbohydrate metabolism</keyword>
<organism evidence="14 15">
    <name type="scientific">Gaoshiqia sediminis</name>
    <dbReference type="NCBI Taxonomy" id="2986998"/>
    <lineage>
        <taxon>Bacteria</taxon>
        <taxon>Pseudomonadati</taxon>
        <taxon>Bacteroidota</taxon>
        <taxon>Bacteroidia</taxon>
        <taxon>Marinilabiliales</taxon>
        <taxon>Prolixibacteraceae</taxon>
        <taxon>Gaoshiqia</taxon>
    </lineage>
</organism>
<dbReference type="PANTHER" id="PTHR46193">
    <property type="entry name" value="6-PHOSPHOGLUCONATE PHOSPHATASE"/>
    <property type="match status" value="1"/>
</dbReference>
<feature type="binding site" evidence="11">
    <location>
        <position position="77"/>
    </location>
    <ligand>
        <name>substrate</name>
    </ligand>
</feature>
<feature type="binding site" evidence="11">
    <location>
        <position position="26"/>
    </location>
    <ligand>
        <name>substrate</name>
    </ligand>
</feature>
<feature type="binding site" evidence="11">
    <location>
        <begin position="10"/>
        <end position="12"/>
    </location>
    <ligand>
        <name>substrate</name>
    </ligand>
</feature>
<dbReference type="EMBL" id="JAPAAF010000002">
    <property type="protein sequence ID" value="MCW0481518.1"/>
    <property type="molecule type" value="Genomic_DNA"/>
</dbReference>
<dbReference type="NCBIfam" id="TIGR01990">
    <property type="entry name" value="bPGM"/>
    <property type="match status" value="1"/>
</dbReference>
<dbReference type="NCBIfam" id="TIGR02009">
    <property type="entry name" value="PGMB-YQAB-SF"/>
    <property type="match status" value="1"/>
</dbReference>
<feature type="binding site" evidence="12">
    <location>
        <position position="170"/>
    </location>
    <ligand>
        <name>Mg(2+)</name>
        <dbReference type="ChEBI" id="CHEBI:18420"/>
    </ligand>
</feature>
<dbReference type="Pfam" id="PF00702">
    <property type="entry name" value="Hydrolase"/>
    <property type="match status" value="1"/>
</dbReference>
<dbReference type="SFLD" id="SFLDG01129">
    <property type="entry name" value="C1.5:_HAD__Beta-PGM__Phosphata"/>
    <property type="match status" value="1"/>
</dbReference>
<evidence type="ECO:0000256" key="6">
    <source>
        <dbReference type="ARBA" id="ARBA00023277"/>
    </source>
</evidence>